<keyword evidence="8" id="KW-0799">Topoisomerase</keyword>
<protein>
    <recommendedName>
        <fullName evidence="3">DNA topoisomerase</fullName>
        <ecNumber evidence="3">5.6.2.1</ecNumber>
    </recommendedName>
</protein>
<evidence type="ECO:0000256" key="6">
    <source>
        <dbReference type="ARBA" id="ARBA00022806"/>
    </source>
</evidence>
<accession>A0A813I8Y2</accession>
<dbReference type="SMART" id="SM00436">
    <property type="entry name" value="TOP1Bc"/>
    <property type="match status" value="1"/>
</dbReference>
<dbReference type="PANTHER" id="PTHR11390:SF21">
    <property type="entry name" value="DNA TOPOISOMERASE 3-ALPHA"/>
    <property type="match status" value="1"/>
</dbReference>
<feature type="domain" description="Helicase ATP-binding" evidence="12">
    <location>
        <begin position="966"/>
        <end position="1141"/>
    </location>
</feature>
<evidence type="ECO:0000313" key="14">
    <source>
        <dbReference type="EMBL" id="CAE8647586.1"/>
    </source>
</evidence>
<dbReference type="Pfam" id="PF01131">
    <property type="entry name" value="Topoisom_bac"/>
    <property type="match status" value="1"/>
</dbReference>
<keyword evidence="5" id="KW-0378">Hydrolase</keyword>
<comment type="catalytic activity">
    <reaction evidence="1">
        <text>ATP-independent breakage of single-stranded DNA, followed by passage and rejoining.</text>
        <dbReference type="EC" id="5.6.2.1"/>
    </reaction>
</comment>
<dbReference type="EC" id="5.6.2.1" evidence="3"/>
<evidence type="ECO:0000256" key="4">
    <source>
        <dbReference type="ARBA" id="ARBA00022741"/>
    </source>
</evidence>
<dbReference type="InterPro" id="IPR013825">
    <property type="entry name" value="Topo_IA_cen_sub2"/>
</dbReference>
<dbReference type="InterPro" id="IPR003602">
    <property type="entry name" value="Topo_IA_DNA-bd_dom"/>
</dbReference>
<dbReference type="SUPFAM" id="SSF52540">
    <property type="entry name" value="P-loop containing nucleoside triphosphate hydrolases"/>
    <property type="match status" value="1"/>
</dbReference>
<dbReference type="Proteomes" id="UP000626109">
    <property type="component" value="Unassembled WGS sequence"/>
</dbReference>
<comment type="caution">
    <text evidence="14">The sequence shown here is derived from an EMBL/GenBank/DDBJ whole genome shotgun (WGS) entry which is preliminary data.</text>
</comment>
<evidence type="ECO:0000256" key="2">
    <source>
        <dbReference type="ARBA" id="ARBA00009446"/>
    </source>
</evidence>
<gene>
    <name evidence="14" type="ORF">PGLA2088_LOCUS5803</name>
</gene>
<dbReference type="SMART" id="SM00437">
    <property type="entry name" value="TOP1Ac"/>
    <property type="match status" value="1"/>
</dbReference>
<evidence type="ECO:0000256" key="9">
    <source>
        <dbReference type="ARBA" id="ARBA00023125"/>
    </source>
</evidence>
<dbReference type="InterPro" id="IPR000380">
    <property type="entry name" value="Topo_IA"/>
</dbReference>
<keyword evidence="6" id="KW-0347">Helicase</keyword>
<dbReference type="InterPro" id="IPR003601">
    <property type="entry name" value="Topo_IA_2"/>
</dbReference>
<dbReference type="Gene3D" id="3.40.50.140">
    <property type="match status" value="1"/>
</dbReference>
<dbReference type="GO" id="GO:0006310">
    <property type="term" value="P:DNA recombination"/>
    <property type="evidence" value="ECO:0007669"/>
    <property type="project" value="TreeGrafter"/>
</dbReference>
<proteinExistence type="inferred from homology"/>
<dbReference type="InterPro" id="IPR006171">
    <property type="entry name" value="TOPRIM_dom"/>
</dbReference>
<dbReference type="PROSITE" id="PS51192">
    <property type="entry name" value="HELICASE_ATP_BIND_1"/>
    <property type="match status" value="1"/>
</dbReference>
<keyword evidence="10" id="KW-0413">Isomerase</keyword>
<dbReference type="GO" id="GO:0005634">
    <property type="term" value="C:nucleus"/>
    <property type="evidence" value="ECO:0007669"/>
    <property type="project" value="TreeGrafter"/>
</dbReference>
<dbReference type="SMART" id="SM00487">
    <property type="entry name" value="DEXDc"/>
    <property type="match status" value="1"/>
</dbReference>
<evidence type="ECO:0000256" key="7">
    <source>
        <dbReference type="ARBA" id="ARBA00022840"/>
    </source>
</evidence>
<evidence type="ECO:0000259" key="13">
    <source>
        <dbReference type="PROSITE" id="PS52039"/>
    </source>
</evidence>
<dbReference type="GO" id="GO:0003677">
    <property type="term" value="F:DNA binding"/>
    <property type="evidence" value="ECO:0007669"/>
    <property type="project" value="UniProtKB-KW"/>
</dbReference>
<dbReference type="PROSITE" id="PS52039">
    <property type="entry name" value="TOPO_IA_2"/>
    <property type="match status" value="1"/>
</dbReference>
<dbReference type="InterPro" id="IPR013824">
    <property type="entry name" value="Topo_IA_cen_sub1"/>
</dbReference>
<evidence type="ECO:0000256" key="8">
    <source>
        <dbReference type="ARBA" id="ARBA00023029"/>
    </source>
</evidence>
<evidence type="ECO:0000259" key="12">
    <source>
        <dbReference type="PROSITE" id="PS51192"/>
    </source>
</evidence>
<reference evidence="14" key="1">
    <citation type="submission" date="2021-02" db="EMBL/GenBank/DDBJ databases">
        <authorList>
            <person name="Dougan E. K."/>
            <person name="Rhodes N."/>
            <person name="Thang M."/>
            <person name="Chan C."/>
        </authorList>
    </citation>
    <scope>NUCLEOTIDE SEQUENCE</scope>
</reference>
<dbReference type="InterPro" id="IPR023406">
    <property type="entry name" value="Topo_IA_AS"/>
</dbReference>
<evidence type="ECO:0000256" key="1">
    <source>
        <dbReference type="ARBA" id="ARBA00000213"/>
    </source>
</evidence>
<dbReference type="PROSITE" id="PS00396">
    <property type="entry name" value="TOPO_IA_1"/>
    <property type="match status" value="1"/>
</dbReference>
<keyword evidence="9" id="KW-0238">DNA-binding</keyword>
<feature type="compositionally biased region" description="Low complexity" evidence="11">
    <location>
        <begin position="837"/>
        <end position="851"/>
    </location>
</feature>
<keyword evidence="4" id="KW-0547">Nucleotide-binding</keyword>
<dbReference type="Gene3D" id="1.10.460.10">
    <property type="entry name" value="Topoisomerase I, domain 2"/>
    <property type="match status" value="1"/>
</dbReference>
<dbReference type="GO" id="GO:0006265">
    <property type="term" value="P:DNA topological change"/>
    <property type="evidence" value="ECO:0007669"/>
    <property type="project" value="InterPro"/>
</dbReference>
<dbReference type="InterPro" id="IPR027417">
    <property type="entry name" value="P-loop_NTPase"/>
</dbReference>
<dbReference type="InterPro" id="IPR011545">
    <property type="entry name" value="DEAD/DEAH_box_helicase_dom"/>
</dbReference>
<dbReference type="PANTHER" id="PTHR11390">
    <property type="entry name" value="PROKARYOTIC DNA TOPOISOMERASE"/>
    <property type="match status" value="1"/>
</dbReference>
<name>A0A813I8Y2_POLGL</name>
<evidence type="ECO:0000256" key="5">
    <source>
        <dbReference type="ARBA" id="ARBA00022801"/>
    </source>
</evidence>
<dbReference type="Gene3D" id="1.10.290.10">
    <property type="entry name" value="Topoisomerase I, domain 4"/>
    <property type="match status" value="1"/>
</dbReference>
<dbReference type="InterPro" id="IPR023405">
    <property type="entry name" value="Topo_IA_core_domain"/>
</dbReference>
<dbReference type="GO" id="GO:0006281">
    <property type="term" value="P:DNA repair"/>
    <property type="evidence" value="ECO:0007669"/>
    <property type="project" value="TreeGrafter"/>
</dbReference>
<feature type="domain" description="Topo IA-type catalytic" evidence="13">
    <location>
        <begin position="168"/>
        <end position="647"/>
    </location>
</feature>
<dbReference type="SUPFAM" id="SSF56712">
    <property type="entry name" value="Prokaryotic type I DNA topoisomerase"/>
    <property type="match status" value="1"/>
</dbReference>
<dbReference type="Gene3D" id="2.70.20.10">
    <property type="entry name" value="Topoisomerase I, domain 3"/>
    <property type="match status" value="1"/>
</dbReference>
<evidence type="ECO:0000256" key="3">
    <source>
        <dbReference type="ARBA" id="ARBA00012891"/>
    </source>
</evidence>
<dbReference type="SMART" id="SM00493">
    <property type="entry name" value="TOPRIM"/>
    <property type="match status" value="1"/>
</dbReference>
<keyword evidence="7" id="KW-0067">ATP-binding</keyword>
<dbReference type="PRINTS" id="PR00417">
    <property type="entry name" value="PRTPISMRASEI"/>
</dbReference>
<dbReference type="EMBL" id="CAJNNW010005645">
    <property type="protein sequence ID" value="CAE8647586.1"/>
    <property type="molecule type" value="Genomic_DNA"/>
</dbReference>
<dbReference type="InterPro" id="IPR013497">
    <property type="entry name" value="Topo_IA_cen"/>
</dbReference>
<sequence length="1307" mass="143484">MSGRRLLIVCEKPSVASRINHALRQDEADRGHPHKGAICRSWQWLDFDGEEGWCKCTLVSTFGNLQKLVFDGPQFHQGKANNLPARECFAVNVKETSLNSEFLPWGAEFQDVLVLALDDDRAGERISQTVLQHLERIGTIPGKVVRVRLPALDRATILQALRCPDHLQEDVARSVKAQEEIDLRLGVAVSRLLQEKLRPRLQNLRQACKLPVPRLVEGQHVLSYGPCQFPALWFCAARHAAVVLHDPSPSWVVRLRVKLGKKRSSDKPSQLASPLVLQLQGVKPRCRADAERLAMESTAAAQHGLQVESASRKQHTLRRPVAMNSVAMMRLASEQLGLSPDEALHAAQQLYEVGCLSYPRTETSAYPESLDPMTLLNRLSELAHSGISELVEVATVASQLLADGRWEDPRKDGVSAGDHEPIVPVSSWLSDGGGQKSIQAHNSALAVFTLVCRHCLATLLPDSTCEELRISASAGSGLRFTAEEWYVLEGGWTQLGRRPGSWERPAGCSGKALPQATWQLDIHEGARLECSLQPRAELYLQPGPWFLTEADLMAKMEEYKIGTDCTMAEHVKKIVDRGYAHLDAGSRQLLPSFLGLSLIYGFSRAAPKLAEPRVRSRIEDLIREVAEGRLETERCVTLAVRSFRWHFDTLDLHLAEVECMLQGAVAQCPNWTRDVEDTSKFGAARLAWQQMTEHVAAEGLHHEPLAVRMEAIDRPLAVPRLNESSVVCPSRLQDECNLGSEICDWLVDQELLILKGCPPLCDEAQDFRVAFSASATYARLPGHSQEHCQWALNWVCQPGHPPTICDLQWAFDELWKIILSSTPAEQPGFSKIAVASQQRQQQQQQQQPQQPHTGTGTMETSQQIINDGIAEMALDPSQGTWENWADVPPQDRAAAPAAEETSSNEVGLPLRIGLGSQARANQRALFSNSPEHVDDEQEISFYLSPLLLAKLLEKPLVPTAIQKLAWPVLLMGQSVELLAAPGSGKTLAYLLPLAQHLLARGEAAEGDGPAAVVLCATDAYAEAALQEARSGLLSFGELGLRTMALDGQSCLDPLRQPAVPAALVFATPQRLLEAVRQKALHLDCCEHVVIDEADLMLATQSEQIQKICELAHRRQQLVLAASAACPEGLALASCSHRRLEVLPSCPHSQATPPDLQLNPAAADAESKAKAAAKFLREVLAIDNSWQSGSGWEDWQNGGGWENRPHGGGCNSKLPVPGCRTPPLPLAVVFYRVNASRIMKDTLQQELGEDLAARVVVTSDIAHPALHLQALVHFDAPSALGSEAVRAHRARRLKPTSSEEPRIASFAR</sequence>
<comment type="similarity">
    <text evidence="2">Belongs to the type IA topoisomerase family.</text>
</comment>
<dbReference type="InterPro" id="IPR014001">
    <property type="entry name" value="Helicase_ATP-bd"/>
</dbReference>
<dbReference type="CDD" id="cd00268">
    <property type="entry name" value="DEADc"/>
    <property type="match status" value="1"/>
</dbReference>
<dbReference type="Gene3D" id="3.40.50.300">
    <property type="entry name" value="P-loop containing nucleotide triphosphate hydrolases"/>
    <property type="match status" value="1"/>
</dbReference>
<dbReference type="GO" id="GO:0003917">
    <property type="term" value="F:DNA topoisomerase type I (single strand cut, ATP-independent) activity"/>
    <property type="evidence" value="ECO:0007669"/>
    <property type="project" value="UniProtKB-EC"/>
</dbReference>
<dbReference type="Pfam" id="PF00270">
    <property type="entry name" value="DEAD"/>
    <property type="match status" value="1"/>
</dbReference>
<evidence type="ECO:0000256" key="11">
    <source>
        <dbReference type="SAM" id="MobiDB-lite"/>
    </source>
</evidence>
<organism evidence="14 15">
    <name type="scientific">Polarella glacialis</name>
    <name type="common">Dinoflagellate</name>
    <dbReference type="NCBI Taxonomy" id="89957"/>
    <lineage>
        <taxon>Eukaryota</taxon>
        <taxon>Sar</taxon>
        <taxon>Alveolata</taxon>
        <taxon>Dinophyceae</taxon>
        <taxon>Suessiales</taxon>
        <taxon>Suessiaceae</taxon>
        <taxon>Polarella</taxon>
    </lineage>
</organism>
<dbReference type="InterPro" id="IPR044742">
    <property type="entry name" value="DEAD/DEAH_RhlB"/>
</dbReference>
<evidence type="ECO:0000256" key="10">
    <source>
        <dbReference type="ARBA" id="ARBA00023235"/>
    </source>
</evidence>
<dbReference type="InterPro" id="IPR013826">
    <property type="entry name" value="Topo_IA_cen_sub3"/>
</dbReference>
<dbReference type="GO" id="GO:0005524">
    <property type="term" value="F:ATP binding"/>
    <property type="evidence" value="ECO:0007669"/>
    <property type="project" value="InterPro"/>
</dbReference>
<evidence type="ECO:0000313" key="15">
    <source>
        <dbReference type="Proteomes" id="UP000626109"/>
    </source>
</evidence>
<feature type="region of interest" description="Disordered" evidence="11">
    <location>
        <begin position="832"/>
        <end position="859"/>
    </location>
</feature>